<dbReference type="InterPro" id="IPR024072">
    <property type="entry name" value="DHFR-like_dom_sf"/>
</dbReference>
<comment type="caution">
    <text evidence="2">The sequence shown here is derived from an EMBL/GenBank/DDBJ whole genome shotgun (WGS) entry which is preliminary data.</text>
</comment>
<gene>
    <name evidence="2" type="ORF">HC031_27785</name>
</gene>
<dbReference type="Gene3D" id="3.40.430.10">
    <property type="entry name" value="Dihydrofolate Reductase, subunit A"/>
    <property type="match status" value="1"/>
</dbReference>
<dbReference type="Proteomes" id="UP000722989">
    <property type="component" value="Unassembled WGS sequence"/>
</dbReference>
<name>A0ABX0Y7W6_9ACTN</name>
<reference evidence="2 3" key="1">
    <citation type="submission" date="2020-03" db="EMBL/GenBank/DDBJ databases">
        <title>WGS of the type strain of Planosporangium spp.</title>
        <authorList>
            <person name="Thawai C."/>
        </authorList>
    </citation>
    <scope>NUCLEOTIDE SEQUENCE [LARGE SCALE GENOMIC DNA]</scope>
    <source>
        <strain evidence="2 3">TBRC 5610</strain>
    </source>
</reference>
<dbReference type="Pfam" id="PF01872">
    <property type="entry name" value="RibD_C"/>
    <property type="match status" value="1"/>
</dbReference>
<protein>
    <submittedName>
        <fullName evidence="2">Dihydrofolate reductase</fullName>
    </submittedName>
</protein>
<feature type="domain" description="Bacterial bifunctional deaminase-reductase C-terminal" evidence="1">
    <location>
        <begin position="4"/>
        <end position="186"/>
    </location>
</feature>
<dbReference type="SUPFAM" id="SSF53597">
    <property type="entry name" value="Dihydrofolate reductase-like"/>
    <property type="match status" value="1"/>
</dbReference>
<evidence type="ECO:0000313" key="3">
    <source>
        <dbReference type="Proteomes" id="UP000722989"/>
    </source>
</evidence>
<keyword evidence="3" id="KW-1185">Reference proteome</keyword>
<dbReference type="InterPro" id="IPR002734">
    <property type="entry name" value="RibDG_C"/>
</dbReference>
<dbReference type="PANTHER" id="PTHR38011:SF12">
    <property type="entry name" value="BIFUNCTIONAL DEAMINASE-REDUCTASE DOMAIN PROTEIN"/>
    <property type="match status" value="1"/>
</dbReference>
<organism evidence="2 3">
    <name type="scientific">Planosporangium thailandense</name>
    <dbReference type="NCBI Taxonomy" id="765197"/>
    <lineage>
        <taxon>Bacteria</taxon>
        <taxon>Bacillati</taxon>
        <taxon>Actinomycetota</taxon>
        <taxon>Actinomycetes</taxon>
        <taxon>Micromonosporales</taxon>
        <taxon>Micromonosporaceae</taxon>
        <taxon>Planosporangium</taxon>
    </lineage>
</organism>
<dbReference type="InterPro" id="IPR050765">
    <property type="entry name" value="Riboflavin_Biosynth_HTPR"/>
</dbReference>
<accession>A0ABX0Y7W6</accession>
<dbReference type="PANTHER" id="PTHR38011">
    <property type="entry name" value="DIHYDROFOLATE REDUCTASE FAMILY PROTEIN (AFU_ORTHOLOGUE AFUA_8G06820)"/>
    <property type="match status" value="1"/>
</dbReference>
<evidence type="ECO:0000313" key="2">
    <source>
        <dbReference type="EMBL" id="NJC73497.1"/>
    </source>
</evidence>
<dbReference type="EMBL" id="JAATVY010000031">
    <property type="protein sequence ID" value="NJC73497.1"/>
    <property type="molecule type" value="Genomic_DNA"/>
</dbReference>
<sequence length="209" mass="22000">MGNVVVGLAVSVDGYIAGPEDGPTAPLGEGGAALFEWYTDGDTPSRHHPRFRMARQSAAVFDAIVDPVGAVVTGRRTYDITGGWGGDSPVPGRPLFILTHHVPRPLPETTVPHTFVTDGVASAIAQARAAAGDRDVSLAGAQAVQQAIRAGLLDELHLAVVPVLLGGGVRLFDHLGGPVRLEKIRVVDAPSVTHLSYRVREDSRVRKDA</sequence>
<dbReference type="RefSeq" id="WP_167928404.1">
    <property type="nucleotide sequence ID" value="NZ_JAATVY010000031.1"/>
</dbReference>
<proteinExistence type="predicted"/>
<evidence type="ECO:0000259" key="1">
    <source>
        <dbReference type="Pfam" id="PF01872"/>
    </source>
</evidence>